<dbReference type="PROSITE" id="PS51318">
    <property type="entry name" value="TAT"/>
    <property type="match status" value="1"/>
</dbReference>
<evidence type="ECO:0000256" key="3">
    <source>
        <dbReference type="ARBA" id="ARBA00022505"/>
    </source>
</evidence>
<protein>
    <submittedName>
        <fullName evidence="10">Dimethyl sulfoxide reductase chain YnfF</fullName>
        <ecNumber evidence="10">1.8.99.-</ecNumber>
    </submittedName>
</protein>
<dbReference type="Gene3D" id="3.40.50.740">
    <property type="match status" value="2"/>
</dbReference>
<dbReference type="InterPro" id="IPR006963">
    <property type="entry name" value="Mopterin_OxRdtase_4Fe-4S_dom"/>
</dbReference>
<evidence type="ECO:0000313" key="11">
    <source>
        <dbReference type="Proteomes" id="UP000216052"/>
    </source>
</evidence>
<keyword evidence="6 10" id="KW-0560">Oxidoreductase</keyword>
<dbReference type="Gene3D" id="3.40.228.10">
    <property type="entry name" value="Dimethylsulfoxide Reductase, domain 2"/>
    <property type="match status" value="1"/>
</dbReference>
<dbReference type="Pfam" id="PF04879">
    <property type="entry name" value="Molybdop_Fe4S4"/>
    <property type="match status" value="1"/>
</dbReference>
<dbReference type="Gene3D" id="2.20.25.90">
    <property type="entry name" value="ADC-like domains"/>
    <property type="match status" value="1"/>
</dbReference>
<keyword evidence="4" id="KW-0479">Metal-binding</keyword>
<keyword evidence="5" id="KW-0732">Signal</keyword>
<dbReference type="Pfam" id="PF00384">
    <property type="entry name" value="Molybdopterin"/>
    <property type="match status" value="1"/>
</dbReference>
<evidence type="ECO:0000256" key="4">
    <source>
        <dbReference type="ARBA" id="ARBA00022723"/>
    </source>
</evidence>
<dbReference type="InterPro" id="IPR050612">
    <property type="entry name" value="Prok_Mopterin_Oxidored"/>
</dbReference>
<keyword evidence="8" id="KW-0411">Iron-sulfur</keyword>
<dbReference type="Proteomes" id="UP000216052">
    <property type="component" value="Chromosome"/>
</dbReference>
<keyword evidence="7" id="KW-0408">Iron</keyword>
<dbReference type="RefSeq" id="WP_093795537.1">
    <property type="nucleotide sequence ID" value="NZ_CP155571.1"/>
</dbReference>
<gene>
    <name evidence="10" type="primary">ynfF_1</name>
    <name evidence="10" type="ORF">SPACI_022940</name>
</gene>
<dbReference type="GO" id="GO:0016491">
    <property type="term" value="F:oxidoreductase activity"/>
    <property type="evidence" value="ECO:0007669"/>
    <property type="project" value="UniProtKB-KW"/>
</dbReference>
<dbReference type="Pfam" id="PF10518">
    <property type="entry name" value="TAT_signal"/>
    <property type="match status" value="1"/>
</dbReference>
<dbReference type="SMART" id="SM00926">
    <property type="entry name" value="Molybdop_Fe4S4"/>
    <property type="match status" value="1"/>
</dbReference>
<evidence type="ECO:0000256" key="1">
    <source>
        <dbReference type="ARBA" id="ARBA00010312"/>
    </source>
</evidence>
<feature type="domain" description="4Fe-4S Mo/W bis-MGD-type" evidence="9">
    <location>
        <begin position="46"/>
        <end position="102"/>
    </location>
</feature>
<evidence type="ECO:0000256" key="5">
    <source>
        <dbReference type="ARBA" id="ARBA00022729"/>
    </source>
</evidence>
<accession>A0ABZ3J1J9</accession>
<dbReference type="NCBIfam" id="TIGR01409">
    <property type="entry name" value="TAT_signal_seq"/>
    <property type="match status" value="1"/>
</dbReference>
<dbReference type="InterPro" id="IPR019546">
    <property type="entry name" value="TAT_signal_bac_arc"/>
</dbReference>
<dbReference type="InterPro" id="IPR006657">
    <property type="entry name" value="MoPterin_dinucl-bd_dom"/>
</dbReference>
<evidence type="ECO:0000256" key="2">
    <source>
        <dbReference type="ARBA" id="ARBA00022485"/>
    </source>
</evidence>
<dbReference type="Gene3D" id="2.40.40.20">
    <property type="match status" value="1"/>
</dbReference>
<evidence type="ECO:0000256" key="6">
    <source>
        <dbReference type="ARBA" id="ARBA00023002"/>
    </source>
</evidence>
<keyword evidence="11" id="KW-1185">Reference proteome</keyword>
<name>A0ABZ3J1J9_SPOA4</name>
<dbReference type="EC" id="1.8.99.-" evidence="10"/>
<dbReference type="SUPFAM" id="SSF53706">
    <property type="entry name" value="Formate dehydrogenase/DMSO reductase, domains 1-3"/>
    <property type="match status" value="1"/>
</dbReference>
<evidence type="ECO:0000256" key="7">
    <source>
        <dbReference type="ARBA" id="ARBA00023004"/>
    </source>
</evidence>
<keyword evidence="3" id="KW-0500">Molybdenum</keyword>
<dbReference type="SUPFAM" id="SSF50692">
    <property type="entry name" value="ADC-like"/>
    <property type="match status" value="1"/>
</dbReference>
<dbReference type="Pfam" id="PF01568">
    <property type="entry name" value="Molydop_binding"/>
    <property type="match status" value="1"/>
</dbReference>
<reference evidence="10" key="1">
    <citation type="submission" date="2024-05" db="EMBL/GenBank/DDBJ databases">
        <title>Isolation and characterization of Sporomusa carbonis sp. nov., a carboxydotrophic hydrogenogen in the genus of Sporomusa isolated from a charcoal burning pile.</title>
        <authorList>
            <person name="Boeer T."/>
            <person name="Rosenbaum F."/>
            <person name="Eysell L."/>
            <person name="Mueller V."/>
            <person name="Daniel R."/>
            <person name="Poehlein A."/>
        </authorList>
    </citation>
    <scope>NUCLEOTIDE SEQUENCE [LARGE SCALE GENOMIC DNA]</scope>
    <source>
        <strain evidence="10">DSM 3132</strain>
    </source>
</reference>
<dbReference type="EMBL" id="CP155571">
    <property type="protein sequence ID" value="XFO72248.1"/>
    <property type="molecule type" value="Genomic_DNA"/>
</dbReference>
<dbReference type="PANTHER" id="PTHR43742">
    <property type="entry name" value="TRIMETHYLAMINE-N-OXIDE REDUCTASE"/>
    <property type="match status" value="1"/>
</dbReference>
<dbReference type="PROSITE" id="PS51669">
    <property type="entry name" value="4FE4S_MOW_BIS_MGD"/>
    <property type="match status" value="1"/>
</dbReference>
<evidence type="ECO:0000313" key="10">
    <source>
        <dbReference type="EMBL" id="XFO72248.1"/>
    </source>
</evidence>
<comment type="similarity">
    <text evidence="1">Belongs to the prokaryotic molybdopterin-containing oxidoreductase family.</text>
</comment>
<organism evidence="10 11">
    <name type="scientific">Sporomusa acidovorans (strain ATCC 49682 / DSM 3132 / Mol)</name>
    <dbReference type="NCBI Taxonomy" id="1123286"/>
    <lineage>
        <taxon>Bacteria</taxon>
        <taxon>Bacillati</taxon>
        <taxon>Bacillota</taxon>
        <taxon>Negativicutes</taxon>
        <taxon>Selenomonadales</taxon>
        <taxon>Sporomusaceae</taxon>
        <taxon>Sporomusa</taxon>
    </lineage>
</organism>
<keyword evidence="2" id="KW-0004">4Fe-4S</keyword>
<evidence type="ECO:0000259" key="9">
    <source>
        <dbReference type="PROSITE" id="PS51669"/>
    </source>
</evidence>
<evidence type="ECO:0000256" key="8">
    <source>
        <dbReference type="ARBA" id="ARBA00023014"/>
    </source>
</evidence>
<dbReference type="InterPro" id="IPR006311">
    <property type="entry name" value="TAT_signal"/>
</dbReference>
<dbReference type="InterPro" id="IPR009010">
    <property type="entry name" value="Asp_de-COase-like_dom_sf"/>
</dbReference>
<sequence length="893" mass="100335">MKQLVLNRRQFLKATAVTGIAAAFSGSFKTGFTQGEAAQGATASETKIVKTNCRACVANCGVLAHVKNGRVVKLEGNPEYPMSKGALCAKGLAGIQALYHPNRNKYPMIRVGKRGENKWKRISWDEALDTIAKKLMETREKYGAEAVFASTGGGGNPQFWSVPRFCNAFDTPNWFEPGCAQCYLPRTLAFGMMYGGADTSIADSNCLEIYDDETPIKTLILWGTDPSYSCPAGGGAAVAELRAKGVKTVVIDPRLTPDAAKADVWLPIRPGTDVALMLAWTRYILDKKIYDQEFVMKWTNLPYLVDVNTHMMLRVGEHHDGTPDTFMVWDTKTNSAQPVSYPWNDRLAPALEGSFTVNGVECKTGFQLLKERAEAYTLEKAAEICWLDVNKIEEAIRVYTQNAPGGISLGVATDQNPNSMQAAMGVVILNSLMGNVEKPGTLMQRFPMSGVAPLFGYIVQPGIKLLSEGQLKKRLGTIEHKGLLQWWAAQPSAVLQAILTGKPYKPRVWLERSGNKFVTLGNSSSWIPAIEQLDFIVHMYMYPTSFSAYADILLPAQEWLETEMPVESCNMLFARQAVTHLWETMDEGLFWSKLAKRCADMGHENCKKAFDPEFMGKDLPYWDKWEDLLNKCTSAVNMKWEEYTQKIPFEFMPKKKWKNYYLYKQTDLKTGMPVGFGTPSKKLEIYLESIIELGRTGKPFTTYPLPPASKDYDPLPYFAEPHESPLEGSQLAKEFPLVMTNGRIPFFHHGTLRNVPWLREIYPVPEIWINPKDSVKYGVSHGEWVFVESQRGKIRAKANITEGIRPGVVYMERFWTPETLDTDTHGWQEMNVNILSKNDAPFNDVIGTYTLRGYLVKISKADGPPKGIWLKPEEFKKWLPEPSDPTPLVDKEV</sequence>
<dbReference type="InterPro" id="IPR006656">
    <property type="entry name" value="Mopterin_OxRdtase"/>
</dbReference>
<dbReference type="PANTHER" id="PTHR43742:SF9">
    <property type="entry name" value="TETRATHIONATE REDUCTASE SUBUNIT A"/>
    <property type="match status" value="1"/>
</dbReference>
<proteinExistence type="inferred from homology"/>